<feature type="compositionally biased region" description="Low complexity" evidence="2">
    <location>
        <begin position="7"/>
        <end position="26"/>
    </location>
</feature>
<feature type="compositionally biased region" description="Low complexity" evidence="2">
    <location>
        <begin position="234"/>
        <end position="246"/>
    </location>
</feature>
<dbReference type="InterPro" id="IPR051714">
    <property type="entry name" value="Znf_CCHC_NABP"/>
</dbReference>
<dbReference type="GO" id="GO:0008270">
    <property type="term" value="F:zinc ion binding"/>
    <property type="evidence" value="ECO:0007669"/>
    <property type="project" value="UniProtKB-KW"/>
</dbReference>
<feature type="region of interest" description="Disordered" evidence="2">
    <location>
        <begin position="644"/>
        <end position="767"/>
    </location>
</feature>
<protein>
    <recommendedName>
        <fullName evidence="3">CCHC-type domain-containing protein</fullName>
    </recommendedName>
</protein>
<keyword evidence="1" id="KW-0862">Zinc</keyword>
<dbReference type="InterPro" id="IPR036875">
    <property type="entry name" value="Znf_CCHC_sf"/>
</dbReference>
<feature type="region of interest" description="Disordered" evidence="2">
    <location>
        <begin position="1"/>
        <end position="79"/>
    </location>
</feature>
<dbReference type="Proteomes" id="UP001231189">
    <property type="component" value="Unassembled WGS sequence"/>
</dbReference>
<dbReference type="Pfam" id="PF00098">
    <property type="entry name" value="zf-CCHC"/>
    <property type="match status" value="2"/>
</dbReference>
<feature type="compositionally biased region" description="Low complexity" evidence="2">
    <location>
        <begin position="127"/>
        <end position="151"/>
    </location>
</feature>
<dbReference type="SMART" id="SM00343">
    <property type="entry name" value="ZnF_C2HC"/>
    <property type="match status" value="2"/>
</dbReference>
<dbReference type="Gene3D" id="4.10.60.10">
    <property type="entry name" value="Zinc finger, CCHC-type"/>
    <property type="match status" value="1"/>
</dbReference>
<feature type="compositionally biased region" description="Pro residues" evidence="2">
    <location>
        <begin position="190"/>
        <end position="207"/>
    </location>
</feature>
<dbReference type="PANTHER" id="PTHR23002">
    <property type="entry name" value="ZINC FINGER CCHC DOMAIN CONTAINING PROTEIN"/>
    <property type="match status" value="1"/>
</dbReference>
<sequence>MFPLFFSPSSPALATLSSGSTSLPCNPLCPPLPERKPTRVRQRAPRAAQACRSWRGHAPAHATGTPRSRVASPQHASPGPPLCTLSFAVAAPTRLTRSRVLAPPVAVDTVDILPRPPPQTRTQCVVARPSPTSPASSLAPPRHPLPRLAPSYPSPSPEKPHPSRHHHRASAPSRAYKREPPLDSFCTPASFPPLSEPPLLLPQPHWPPEQANCSPETRNAQTPPPIGALPGYATLPGGSPSSTTSLRLAVDRRSSDGRSGPLPPPCRRRPRVDDDDDPPPHDLPPNPHRPVPIRMKYQWESYQLGPEGDLKFEKELKQLVEYLGHPYPKFFGMPLKAKSGEPPQWDVSTDLRRKLDAPMAPPARNNSRAQTNQLHIEHAKMTDTINILAMERKALRHQHAKKDYLIARLRVRIATLEQLIPIPNHAPRDKSTVTCYECGVTGHYSSKCPMKAANTAPRTGSNAVPVANEQDKSTITGYECGVVGHYSNECPKKLAKIAANTAALTQQQRHAATRRRFAPNYPNNRNGRYYTLTATEAQEAPQNMPTLATLSSGSTSLPCNPLCPPLPERKPTRVRQRAPRAAQACRSWRGHAPAHATGTPRSRVASPQHASPGPPLCTLSFAVAAPTRLTRSRVLAPPVAVDTVDILPRPPPQTRTQCVVARPSPTSPASSLAPPRHPLPRLAPSYPSPSPEKPHPSRHHHRASAPSRAYKREPPLDSFCTPASFPPLSEPPLLLPQPHWPPEQANCSPETRKLSQTPPPIGALPGDATATRRIAVFDNVAAHLAVDRRSSDDRSDPLPPPCQRRPRVDDDDDPPPHDLPLILRSAPSRTDSGE</sequence>
<dbReference type="EMBL" id="JAUUTY010000004">
    <property type="protein sequence ID" value="KAK1651508.1"/>
    <property type="molecule type" value="Genomic_DNA"/>
</dbReference>
<feature type="compositionally biased region" description="Basic and acidic residues" evidence="2">
    <location>
        <begin position="786"/>
        <end position="796"/>
    </location>
</feature>
<feature type="compositionally biased region" description="Pro residues" evidence="2">
    <location>
        <begin position="724"/>
        <end position="741"/>
    </location>
</feature>
<dbReference type="GO" id="GO:0003676">
    <property type="term" value="F:nucleic acid binding"/>
    <property type="evidence" value="ECO:0007669"/>
    <property type="project" value="InterPro"/>
</dbReference>
<evidence type="ECO:0000256" key="2">
    <source>
        <dbReference type="SAM" id="MobiDB-lite"/>
    </source>
</evidence>
<evidence type="ECO:0000259" key="3">
    <source>
        <dbReference type="PROSITE" id="PS50158"/>
    </source>
</evidence>
<gene>
    <name evidence="4" type="ORF">QYE76_069313</name>
</gene>
<evidence type="ECO:0000256" key="1">
    <source>
        <dbReference type="PROSITE-ProRule" id="PRU00047"/>
    </source>
</evidence>
<feature type="domain" description="CCHC-type" evidence="3">
    <location>
        <begin position="435"/>
        <end position="449"/>
    </location>
</feature>
<feature type="region of interest" description="Disordered" evidence="2">
    <location>
        <begin position="110"/>
        <end position="292"/>
    </location>
</feature>
<reference evidence="4" key="1">
    <citation type="submission" date="2023-07" db="EMBL/GenBank/DDBJ databases">
        <title>A chromosome-level genome assembly of Lolium multiflorum.</title>
        <authorList>
            <person name="Chen Y."/>
            <person name="Copetti D."/>
            <person name="Kolliker R."/>
            <person name="Studer B."/>
        </authorList>
    </citation>
    <scope>NUCLEOTIDE SEQUENCE</scope>
    <source>
        <strain evidence="4">02402/16</strain>
        <tissue evidence="4">Leaf</tissue>
    </source>
</reference>
<dbReference type="SUPFAM" id="SSF57756">
    <property type="entry name" value="Retrovirus zinc finger-like domains"/>
    <property type="match status" value="1"/>
</dbReference>
<keyword evidence="1" id="KW-0479">Metal-binding</keyword>
<dbReference type="InterPro" id="IPR001878">
    <property type="entry name" value="Znf_CCHC"/>
</dbReference>
<organism evidence="4 5">
    <name type="scientific">Lolium multiflorum</name>
    <name type="common">Italian ryegrass</name>
    <name type="synonym">Lolium perenne subsp. multiflorum</name>
    <dbReference type="NCBI Taxonomy" id="4521"/>
    <lineage>
        <taxon>Eukaryota</taxon>
        <taxon>Viridiplantae</taxon>
        <taxon>Streptophyta</taxon>
        <taxon>Embryophyta</taxon>
        <taxon>Tracheophyta</taxon>
        <taxon>Spermatophyta</taxon>
        <taxon>Magnoliopsida</taxon>
        <taxon>Liliopsida</taxon>
        <taxon>Poales</taxon>
        <taxon>Poaceae</taxon>
        <taxon>BOP clade</taxon>
        <taxon>Pooideae</taxon>
        <taxon>Poodae</taxon>
        <taxon>Poeae</taxon>
        <taxon>Poeae Chloroplast Group 2 (Poeae type)</taxon>
        <taxon>Loliodinae</taxon>
        <taxon>Loliinae</taxon>
        <taxon>Lolium</taxon>
    </lineage>
</organism>
<feature type="region of interest" description="Disordered" evidence="2">
    <location>
        <begin position="583"/>
        <end position="613"/>
    </location>
</feature>
<dbReference type="PROSITE" id="PS50158">
    <property type="entry name" value="ZF_CCHC"/>
    <property type="match status" value="1"/>
</dbReference>
<feature type="compositionally biased region" description="Pro residues" evidence="2">
    <location>
        <begin position="281"/>
        <end position="290"/>
    </location>
</feature>
<evidence type="ECO:0000313" key="5">
    <source>
        <dbReference type="Proteomes" id="UP001231189"/>
    </source>
</evidence>
<keyword evidence="1" id="KW-0863">Zinc-finger</keyword>
<dbReference type="AlphaFoldDB" id="A0AAD8SHS1"/>
<feature type="region of interest" description="Disordered" evidence="2">
    <location>
        <begin position="786"/>
        <end position="834"/>
    </location>
</feature>
<name>A0AAD8SHS1_LOLMU</name>
<accession>A0AAD8SHS1</accession>
<feature type="compositionally biased region" description="Low complexity" evidence="2">
    <location>
        <begin position="661"/>
        <end position="685"/>
    </location>
</feature>
<comment type="caution">
    <text evidence="4">The sequence shown here is derived from an EMBL/GenBank/DDBJ whole genome shotgun (WGS) entry which is preliminary data.</text>
</comment>
<evidence type="ECO:0000313" key="4">
    <source>
        <dbReference type="EMBL" id="KAK1651508.1"/>
    </source>
</evidence>
<proteinExistence type="predicted"/>
<feature type="compositionally biased region" description="Polar residues" evidence="2">
    <location>
        <begin position="211"/>
        <end position="221"/>
    </location>
</feature>
<keyword evidence="5" id="KW-1185">Reference proteome</keyword>